<accession>A0ABN3LJA0</accession>
<reference evidence="1 2" key="1">
    <citation type="journal article" date="2019" name="Int. J. Syst. Evol. Microbiol.">
        <title>The Global Catalogue of Microorganisms (GCM) 10K type strain sequencing project: providing services to taxonomists for standard genome sequencing and annotation.</title>
        <authorList>
            <consortium name="The Broad Institute Genomics Platform"/>
            <consortium name="The Broad Institute Genome Sequencing Center for Infectious Disease"/>
            <person name="Wu L."/>
            <person name="Ma J."/>
        </authorList>
    </citation>
    <scope>NUCLEOTIDE SEQUENCE [LARGE SCALE GENOMIC DNA]</scope>
    <source>
        <strain evidence="1 2">JCM 16259</strain>
    </source>
</reference>
<gene>
    <name evidence="1" type="ORF">GCM10009858_24090</name>
</gene>
<protein>
    <submittedName>
        <fullName evidence="1">Uncharacterized protein</fullName>
    </submittedName>
</protein>
<evidence type="ECO:0000313" key="2">
    <source>
        <dbReference type="Proteomes" id="UP001500730"/>
    </source>
</evidence>
<proteinExistence type="predicted"/>
<keyword evidence="2" id="KW-1185">Reference proteome</keyword>
<name>A0ABN3LJA0_9MICO</name>
<comment type="caution">
    <text evidence="1">The sequence shown here is derived from an EMBL/GenBank/DDBJ whole genome shotgun (WGS) entry which is preliminary data.</text>
</comment>
<dbReference type="EMBL" id="BAAARE010000009">
    <property type="protein sequence ID" value="GAA2485335.1"/>
    <property type="molecule type" value="Genomic_DNA"/>
</dbReference>
<evidence type="ECO:0000313" key="1">
    <source>
        <dbReference type="EMBL" id="GAA2485335.1"/>
    </source>
</evidence>
<organism evidence="1 2">
    <name type="scientific">Terrabacter carboxydivorans</name>
    <dbReference type="NCBI Taxonomy" id="619730"/>
    <lineage>
        <taxon>Bacteria</taxon>
        <taxon>Bacillati</taxon>
        <taxon>Actinomycetota</taxon>
        <taxon>Actinomycetes</taxon>
        <taxon>Micrococcales</taxon>
        <taxon>Intrasporangiaceae</taxon>
        <taxon>Terrabacter</taxon>
    </lineage>
</organism>
<dbReference type="Proteomes" id="UP001500730">
    <property type="component" value="Unassembled WGS sequence"/>
</dbReference>
<sequence>MQVRRAGTMGAATMKRGGQVLTLFDGEIEVHYGFANIGSCDPASGGAPRGGPPDWHTSVHGQSNGILGGAVPGWLLLLMGLHTGTAPLRVQWSDTEPPPPGDEFQDVVEASFTPASADLRVWTFQDVYPVLLPLVADLRVRYSISGMDRGREANVREPEEPVVEQGLLHLWPAPSAPDAVLRSGSVTGRGWHEQVPRVPAE</sequence>